<proteinExistence type="predicted"/>
<organism evidence="2 3">
    <name type="scientific">Breznakiella homolactica</name>
    <dbReference type="NCBI Taxonomy" id="2798577"/>
    <lineage>
        <taxon>Bacteria</taxon>
        <taxon>Pseudomonadati</taxon>
        <taxon>Spirochaetota</taxon>
        <taxon>Spirochaetia</taxon>
        <taxon>Spirochaetales</taxon>
        <taxon>Breznakiellaceae</taxon>
        <taxon>Breznakiella</taxon>
    </lineage>
</organism>
<evidence type="ECO:0000256" key="1">
    <source>
        <dbReference type="SAM" id="SignalP"/>
    </source>
</evidence>
<evidence type="ECO:0008006" key="4">
    <source>
        <dbReference type="Google" id="ProtNLM"/>
    </source>
</evidence>
<feature type="chain" id="PRO_5030555052" description="Curli production assembly/transport component CsgG" evidence="1">
    <location>
        <begin position="21"/>
        <end position="284"/>
    </location>
</feature>
<sequence length="284" mass="30901">MKKVLFTVLILSLLISGVGAQEQKPVIWVMPFSIQGIGEDEARIIEALIQSYIIDLGAMNIDFEAILTTPPQTDEEAGSTPAAGEDPDYILSGSIKVDGDNRVLIIEVVNIKTGEMVNFSSNHKTISDLALKSRALVQQALMSGGAEENAAANEVPEAITGQKLTGRWKGDKGIEVVRLLRDGTGLAVFSSGAQMSLSYTITGDTVEIIQTSPNSDRFYHPVPYGVAKQLVELAEPMKWKFRLFGDGLYLRGTKSATAVEYTGETILNLTYGDEREAEWVKTSR</sequence>
<name>A0A7T7XKP3_9SPIR</name>
<evidence type="ECO:0000313" key="3">
    <source>
        <dbReference type="Proteomes" id="UP000595917"/>
    </source>
</evidence>
<reference evidence="2" key="1">
    <citation type="submission" date="2021-01" db="EMBL/GenBank/DDBJ databases">
        <title>Description of Breznakiella homolactica.</title>
        <authorList>
            <person name="Song Y."/>
            <person name="Brune A."/>
        </authorList>
    </citation>
    <scope>NUCLEOTIDE SEQUENCE</scope>
    <source>
        <strain evidence="2">RmG30</strain>
    </source>
</reference>
<keyword evidence="1" id="KW-0732">Signal</keyword>
<protein>
    <recommendedName>
        <fullName evidence="4">Curli production assembly/transport component CsgG</fullName>
    </recommendedName>
</protein>
<keyword evidence="3" id="KW-1185">Reference proteome</keyword>
<feature type="signal peptide" evidence="1">
    <location>
        <begin position="1"/>
        <end position="20"/>
    </location>
</feature>
<dbReference type="AlphaFoldDB" id="A0A7T7XKP3"/>
<dbReference type="EMBL" id="CP067089">
    <property type="protein sequence ID" value="QQO07972.1"/>
    <property type="molecule type" value="Genomic_DNA"/>
</dbReference>
<dbReference type="Proteomes" id="UP000595917">
    <property type="component" value="Chromosome"/>
</dbReference>
<accession>A0A7T7XKP3</accession>
<dbReference type="KEGG" id="bhc:JFL75_13600"/>
<evidence type="ECO:0000313" key="2">
    <source>
        <dbReference type="EMBL" id="QQO07972.1"/>
    </source>
</evidence>
<dbReference type="RefSeq" id="WP_215625278.1">
    <property type="nucleotide sequence ID" value="NZ_CP067089.2"/>
</dbReference>
<gene>
    <name evidence="2" type="ORF">JFL75_13600</name>
</gene>